<dbReference type="InterPro" id="IPR011059">
    <property type="entry name" value="Metal-dep_hydrolase_composite"/>
</dbReference>
<feature type="domain" description="Amidohydrolase-related" evidence="1">
    <location>
        <begin position="126"/>
        <end position="315"/>
    </location>
</feature>
<dbReference type="InterPro" id="IPR051781">
    <property type="entry name" value="Metallo-dep_Hydrolase"/>
</dbReference>
<proteinExistence type="predicted"/>
<evidence type="ECO:0000313" key="3">
    <source>
        <dbReference type="Proteomes" id="UP000462212"/>
    </source>
</evidence>
<evidence type="ECO:0000313" key="2">
    <source>
        <dbReference type="EMBL" id="TVY36410.1"/>
    </source>
</evidence>
<comment type="caution">
    <text evidence="2">The sequence shown here is derived from an EMBL/GenBank/DDBJ whole genome shotgun (WGS) entry which is preliminary data.</text>
</comment>
<protein>
    <submittedName>
        <fullName evidence="2">Adenine deaminase</fullName>
    </submittedName>
</protein>
<dbReference type="Pfam" id="PF01979">
    <property type="entry name" value="Amidohydro_1"/>
    <property type="match status" value="1"/>
</dbReference>
<dbReference type="PANTHER" id="PTHR43135:SF3">
    <property type="entry name" value="ALPHA-D-RIBOSE 1-METHYLPHOSPHONATE 5-TRIPHOSPHATE DIPHOSPHATASE"/>
    <property type="match status" value="1"/>
</dbReference>
<dbReference type="SUPFAM" id="SSF51338">
    <property type="entry name" value="Composite domain of metallo-dependent hydrolases"/>
    <property type="match status" value="1"/>
</dbReference>
<dbReference type="OrthoDB" id="194468at2759"/>
<organism evidence="2 3">
    <name type="scientific">Lachnellula subtilissima</name>
    <dbReference type="NCBI Taxonomy" id="602034"/>
    <lineage>
        <taxon>Eukaryota</taxon>
        <taxon>Fungi</taxon>
        <taxon>Dikarya</taxon>
        <taxon>Ascomycota</taxon>
        <taxon>Pezizomycotina</taxon>
        <taxon>Leotiomycetes</taxon>
        <taxon>Helotiales</taxon>
        <taxon>Lachnaceae</taxon>
        <taxon>Lachnellula</taxon>
    </lineage>
</organism>
<dbReference type="Gene3D" id="2.30.40.10">
    <property type="entry name" value="Urease, subunit C, domain 1"/>
    <property type="match status" value="2"/>
</dbReference>
<reference evidence="2 3" key="1">
    <citation type="submission" date="2018-05" db="EMBL/GenBank/DDBJ databases">
        <title>Genome sequencing and assembly of the regulated plant pathogen Lachnellula willkommii and related sister species for the development of diagnostic species identification markers.</title>
        <authorList>
            <person name="Giroux E."/>
            <person name="Bilodeau G."/>
        </authorList>
    </citation>
    <scope>NUCLEOTIDE SEQUENCE [LARGE SCALE GENOMIC DNA]</scope>
    <source>
        <strain evidence="2 3">CBS 197.66</strain>
    </source>
</reference>
<name>A0A8H8U9L1_9HELO</name>
<dbReference type="InterPro" id="IPR032466">
    <property type="entry name" value="Metal_Hydrolase"/>
</dbReference>
<sequence>MWRTPIGSASRASTKYHDILPRSVVVIENGLIGTDPAGAEEIDAHGGVLLPGLIDSHLHTGFLDNVLMMRNYGLTTAMDMACTGGAEACNFLNVDSQAVQFVSARLAEDASYIKVITESPGMDAATLAAIVNGSHAGGRKVMSHAPRHDAISDALAADVDFIHHIAADTAINSSLVAQFVKQEAISVPTLIQMLTIANTRLFNYSYPISNLSANELFNAGVPILAGSDATGLHTAPNLLVPMGISLHQELELLVGAGLSSVRALQAATSLPAKYFNLQDRGAIAPGFRADLVLVHGDPITNISVTQEIERVWVGGVEFNPWNRTIVI</sequence>
<dbReference type="GO" id="GO:0016810">
    <property type="term" value="F:hydrolase activity, acting on carbon-nitrogen (but not peptide) bonds"/>
    <property type="evidence" value="ECO:0007669"/>
    <property type="project" value="InterPro"/>
</dbReference>
<evidence type="ECO:0000259" key="1">
    <source>
        <dbReference type="Pfam" id="PF01979"/>
    </source>
</evidence>
<dbReference type="Proteomes" id="UP000462212">
    <property type="component" value="Unassembled WGS sequence"/>
</dbReference>
<dbReference type="Gene3D" id="3.20.20.140">
    <property type="entry name" value="Metal-dependent hydrolases"/>
    <property type="match status" value="1"/>
</dbReference>
<keyword evidence="3" id="KW-1185">Reference proteome</keyword>
<dbReference type="EMBL" id="QGMJ01000432">
    <property type="protein sequence ID" value="TVY36410.1"/>
    <property type="molecule type" value="Genomic_DNA"/>
</dbReference>
<dbReference type="AlphaFoldDB" id="A0A8H8U9L1"/>
<gene>
    <name evidence="2" type="primary">ade2</name>
    <name evidence="2" type="ORF">LSUB1_G005968</name>
</gene>
<dbReference type="SUPFAM" id="SSF51556">
    <property type="entry name" value="Metallo-dependent hydrolases"/>
    <property type="match status" value="1"/>
</dbReference>
<accession>A0A8H8U9L1</accession>
<dbReference type="InterPro" id="IPR006680">
    <property type="entry name" value="Amidohydro-rel"/>
</dbReference>
<dbReference type="PANTHER" id="PTHR43135">
    <property type="entry name" value="ALPHA-D-RIBOSE 1-METHYLPHOSPHONATE 5-TRIPHOSPHATE DIPHOSPHATASE"/>
    <property type="match status" value="1"/>
</dbReference>